<feature type="domain" description="VOC" evidence="2">
    <location>
        <begin position="2"/>
        <end position="119"/>
    </location>
</feature>
<feature type="compositionally biased region" description="Basic and acidic residues" evidence="1">
    <location>
        <begin position="948"/>
        <end position="965"/>
    </location>
</feature>
<dbReference type="OrthoDB" id="10249419at2759"/>
<feature type="compositionally biased region" description="Basic and acidic residues" evidence="1">
    <location>
        <begin position="498"/>
        <end position="522"/>
    </location>
</feature>
<evidence type="ECO:0000313" key="3">
    <source>
        <dbReference type="EMBL" id="RMX76338.1"/>
    </source>
</evidence>
<dbReference type="AlphaFoldDB" id="A0A3M6WD31"/>
<evidence type="ECO:0000259" key="2">
    <source>
        <dbReference type="PROSITE" id="PS51819"/>
    </source>
</evidence>
<feature type="region of interest" description="Disordered" evidence="1">
    <location>
        <begin position="151"/>
        <end position="204"/>
    </location>
</feature>
<feature type="compositionally biased region" description="Basic residues" evidence="1">
    <location>
        <begin position="729"/>
        <end position="743"/>
    </location>
</feature>
<dbReference type="Gene3D" id="3.10.180.10">
    <property type="entry name" value="2,3-Dihydroxybiphenyl 1,2-Dioxygenase, domain 1"/>
    <property type="match status" value="1"/>
</dbReference>
<dbReference type="PROSITE" id="PS51819">
    <property type="entry name" value="VOC"/>
    <property type="match status" value="1"/>
</dbReference>
<feature type="region of interest" description="Disordered" evidence="1">
    <location>
        <begin position="329"/>
        <end position="839"/>
    </location>
</feature>
<feature type="compositionally biased region" description="Basic and acidic residues" evidence="1">
    <location>
        <begin position="547"/>
        <end position="560"/>
    </location>
</feature>
<feature type="compositionally biased region" description="Basic residues" evidence="1">
    <location>
        <begin position="763"/>
        <end position="772"/>
    </location>
</feature>
<dbReference type="EMBL" id="QWIJ01001128">
    <property type="protein sequence ID" value="RMX76338.1"/>
    <property type="molecule type" value="Genomic_DNA"/>
</dbReference>
<dbReference type="PANTHER" id="PTHR35006:SF3">
    <property type="entry name" value="GLYOXALASE FAMILY PROTEIN (AFU_ORTHOLOGUE AFUA_3G06020)"/>
    <property type="match status" value="1"/>
</dbReference>
<accession>A0A3M6WD31</accession>
<feature type="compositionally biased region" description="Low complexity" evidence="1">
    <location>
        <begin position="361"/>
        <end position="373"/>
    </location>
</feature>
<sequence>MPVHHLGLTASHLPSATSFYLQTLQPLGYHFIAQSGDSIGLGVNTADLFLTQEPKGASVSPTHIAFAADSRLAVRNCYAAALSAGAYPSGAPSYRNPDGTVFSAAVEDLDGNVVEFVYREGIDFEPAEGVAAPSKDGRVIAWQKDVADSGLHDDAESVASKTSRAKSRAQTAMDLASTASKSVKSGNDESTPNPAASMPVSTEGSSFPTKAFFGTILGAAAGAALIFAVKRSEGENAKEEAAFEASKKAPSSRGKPATVSTVYDPRDDKSQHQNFSTTESRVSKPPKSHRNFSVTESAYSKPQMPTPPRTMRAIDQAGFYDDDEVRDAISRFTSSRRPPAPRRAHTTDVMDLAPVSRGSRSLAPPGSSASQASSRRHLHSGKSRHYDQRSDKASEKASEKAYLPSAREQLLLEAPPAKSMASRSRFTRFEDEPENDDEQDLKRRDSGISFGSLRSHHSKHADERTQVSQRTESTAKPLKRGTSNYESAANVPLPDSKAPSEYRSRYSDFDDGRSRASRRSESTVRASRKSTSHHDSAADVPLPELKVPSEYRSRYTDVGDQRSQVTRRSESRAPTEYRSHASRRAESMAPTEHRSHTSRRAESRAPTEHRSHASRRSESKGPAEHRSHASRRSESTVRGSRKGTSHHNSAADVALPESAAPSDYRSRHTGPPDQRSNVSKRSESTVRASRKGTSHHESAAGVPLPESKAGSHFSEGHRSRHTGADGQHSHHGSRHERHGSPHRSSREQEVEVTYSGSKAPSHASHRSAKKSHHDSAADVALPASKAPSHYSKHGGSSHYKSAHEVPLPASQPQSYVSARDVPMPASNPASYVSARDVPMPASNPVSYVSARDVPMPASNPASYVSARDIPVPSSHGAGWEDPEVMQEIMAEDFDDNMADMKTVVPDDSISCIDYSKPARSNTGPSFKSAASRREEREAKRSEAAGSDRTVRALKKEEKKRDEGDRFSAATLPAKGREKKEGKRSVFSFH</sequence>
<dbReference type="SUPFAM" id="SSF54593">
    <property type="entry name" value="Glyoxalase/Bleomycin resistance protein/Dihydroxybiphenyl dioxygenase"/>
    <property type="match status" value="1"/>
</dbReference>
<feature type="compositionally biased region" description="Basic and acidic residues" evidence="1">
    <location>
        <begin position="974"/>
        <end position="983"/>
    </location>
</feature>
<dbReference type="PANTHER" id="PTHR35006">
    <property type="entry name" value="GLYOXALASE FAMILY PROTEIN (AFU_ORTHOLOGUE AFUA_5G14830)"/>
    <property type="match status" value="1"/>
</dbReference>
<evidence type="ECO:0000313" key="4">
    <source>
        <dbReference type="Proteomes" id="UP000281245"/>
    </source>
</evidence>
<proteinExistence type="predicted"/>
<feature type="compositionally biased region" description="Basic and acidic residues" evidence="1">
    <location>
        <begin position="567"/>
        <end position="635"/>
    </location>
</feature>
<feature type="compositionally biased region" description="Basic and acidic residues" evidence="1">
    <location>
        <begin position="384"/>
        <end position="399"/>
    </location>
</feature>
<feature type="region of interest" description="Disordered" evidence="1">
    <location>
        <begin position="240"/>
        <end position="310"/>
    </location>
</feature>
<dbReference type="InterPro" id="IPR029068">
    <property type="entry name" value="Glyas_Bleomycin-R_OHBP_Dase"/>
</dbReference>
<feature type="compositionally biased region" description="Polar residues" evidence="1">
    <location>
        <begin position="177"/>
        <end position="204"/>
    </location>
</feature>
<comment type="caution">
    <text evidence="3">The sequence shown here is derived from an EMBL/GenBank/DDBJ whole genome shotgun (WGS) entry which is preliminary data.</text>
</comment>
<evidence type="ECO:0000256" key="1">
    <source>
        <dbReference type="SAM" id="MobiDB-lite"/>
    </source>
</evidence>
<dbReference type="InterPro" id="IPR037523">
    <property type="entry name" value="VOC_core"/>
</dbReference>
<gene>
    <name evidence="3" type="ORF">D0869_10807</name>
</gene>
<name>A0A3M6WD31_HORWE</name>
<feature type="region of interest" description="Disordered" evidence="1">
    <location>
        <begin position="910"/>
        <end position="989"/>
    </location>
</feature>
<reference evidence="3 4" key="1">
    <citation type="journal article" date="2018" name="BMC Genomics">
        <title>Genomic evidence for intraspecific hybridization in a clonal and extremely halotolerant yeast.</title>
        <authorList>
            <person name="Gostincar C."/>
            <person name="Stajich J.E."/>
            <person name="Zupancic J."/>
            <person name="Zalar P."/>
            <person name="Gunde-Cimerman N."/>
        </authorList>
    </citation>
    <scope>NUCLEOTIDE SEQUENCE [LARGE SCALE GENOMIC DNA]</scope>
    <source>
        <strain evidence="3 4">EXF-6656</strain>
    </source>
</reference>
<feature type="compositionally biased region" description="Basic and acidic residues" evidence="1">
    <location>
        <begin position="931"/>
        <end position="942"/>
    </location>
</feature>
<protein>
    <recommendedName>
        <fullName evidence="2">VOC domain-containing protein</fullName>
    </recommendedName>
</protein>
<feature type="compositionally biased region" description="Basic residues" evidence="1">
    <location>
        <begin position="374"/>
        <end position="383"/>
    </location>
</feature>
<organism evidence="3 4">
    <name type="scientific">Hortaea werneckii</name>
    <name type="common">Black yeast</name>
    <name type="synonym">Cladosporium werneckii</name>
    <dbReference type="NCBI Taxonomy" id="91943"/>
    <lineage>
        <taxon>Eukaryota</taxon>
        <taxon>Fungi</taxon>
        <taxon>Dikarya</taxon>
        <taxon>Ascomycota</taxon>
        <taxon>Pezizomycotina</taxon>
        <taxon>Dothideomycetes</taxon>
        <taxon>Dothideomycetidae</taxon>
        <taxon>Mycosphaerellales</taxon>
        <taxon>Teratosphaeriaceae</taxon>
        <taxon>Hortaea</taxon>
    </lineage>
</organism>
<feature type="compositionally biased region" description="Polar residues" evidence="1">
    <location>
        <begin position="291"/>
        <end position="300"/>
    </location>
</feature>
<dbReference type="Proteomes" id="UP000281245">
    <property type="component" value="Unassembled WGS sequence"/>
</dbReference>